<evidence type="ECO:0000256" key="4">
    <source>
        <dbReference type="ARBA" id="ARBA00022982"/>
    </source>
</evidence>
<dbReference type="EMBL" id="JAGQHR010000498">
    <property type="protein sequence ID" value="MCA9728867.1"/>
    <property type="molecule type" value="Genomic_DNA"/>
</dbReference>
<dbReference type="PANTHER" id="PTHR30176">
    <property type="entry name" value="FERREDOXIN-TYPE PROTEIN NAPH"/>
    <property type="match status" value="1"/>
</dbReference>
<evidence type="ECO:0000256" key="2">
    <source>
        <dbReference type="ARBA" id="ARBA00022485"/>
    </source>
</evidence>
<evidence type="ECO:0000313" key="9">
    <source>
        <dbReference type="EMBL" id="MCA9728867.1"/>
    </source>
</evidence>
<feature type="transmembrane region" description="Helical" evidence="7">
    <location>
        <begin position="202"/>
        <end position="219"/>
    </location>
</feature>
<evidence type="ECO:0000256" key="1">
    <source>
        <dbReference type="ARBA" id="ARBA00022448"/>
    </source>
</evidence>
<dbReference type="Pfam" id="PF13746">
    <property type="entry name" value="Fer4_18"/>
    <property type="match status" value="1"/>
</dbReference>
<reference evidence="9" key="1">
    <citation type="submission" date="2020-04" db="EMBL/GenBank/DDBJ databases">
        <authorList>
            <person name="Zhang T."/>
        </authorList>
    </citation>
    <scope>NUCLEOTIDE SEQUENCE</scope>
    <source>
        <strain evidence="9">HKST-UBA01</strain>
    </source>
</reference>
<feature type="transmembrane region" description="Helical" evidence="7">
    <location>
        <begin position="89"/>
        <end position="110"/>
    </location>
</feature>
<dbReference type="InterPro" id="IPR051684">
    <property type="entry name" value="Electron_Trans/Redox"/>
</dbReference>
<keyword evidence="5" id="KW-0408">Iron</keyword>
<accession>A0A956M1J5</accession>
<keyword evidence="7" id="KW-1133">Transmembrane helix</keyword>
<dbReference type="Proteomes" id="UP000697710">
    <property type="component" value="Unassembled WGS sequence"/>
</dbReference>
<feature type="transmembrane region" description="Helical" evidence="7">
    <location>
        <begin position="334"/>
        <end position="353"/>
    </location>
</feature>
<keyword evidence="3" id="KW-0479">Metal-binding</keyword>
<sequence>MNESARSTAKRRPDLDTVYTINEDGSRNFIHTADVSGRWQRRKTIVYTLLILIYLSLPWIRIHGGPAIHLDLPGRTAHLFGIAFTNQDFYLVFFLVTGLGFSLFVITSLLGRIWCGYACPQTVFLEGVFRRIERLLEGSRERRLRRNSGPWTLDRAWRKLVKHGLYLLLAAVIAHAFLAYFIPPERLFGYLRSGPSGHWVPFGWTLFWTAVLYFDYSWFREQTCLIICPYGRLQSALIDADTVIIGYDEKRGEPRSKKTGEGGDCVDCFRCVSVCPTGIDIRRGLQMECIGCANCIDACDAVMEKLDRPKGLVRYDSHRGFTEGVRRSLVRPRVFLYGTLALVGLTVFASVALRRTSFDVRVLRPQGLPYSLVDGKVRNLYTVRIQNKTDAAETYFVEPEAGAV</sequence>
<keyword evidence="4" id="KW-0249">Electron transport</keyword>
<dbReference type="GO" id="GO:0046872">
    <property type="term" value="F:metal ion binding"/>
    <property type="evidence" value="ECO:0007669"/>
    <property type="project" value="UniProtKB-KW"/>
</dbReference>
<evidence type="ECO:0000256" key="6">
    <source>
        <dbReference type="ARBA" id="ARBA00023014"/>
    </source>
</evidence>
<evidence type="ECO:0000259" key="8">
    <source>
        <dbReference type="PROSITE" id="PS51379"/>
    </source>
</evidence>
<gene>
    <name evidence="9" type="primary">ccoG</name>
    <name evidence="9" type="ORF">KC729_14345</name>
</gene>
<keyword evidence="1" id="KW-0813">Transport</keyword>
<keyword evidence="7" id="KW-0812">Transmembrane</keyword>
<feature type="transmembrane region" description="Helical" evidence="7">
    <location>
        <begin position="165"/>
        <end position="182"/>
    </location>
</feature>
<protein>
    <submittedName>
        <fullName evidence="9">Cytochrome c oxidase accessory protein CcoG</fullName>
    </submittedName>
</protein>
<dbReference type="SUPFAM" id="SSF54862">
    <property type="entry name" value="4Fe-4S ferredoxins"/>
    <property type="match status" value="1"/>
</dbReference>
<dbReference type="PANTHER" id="PTHR30176:SF3">
    <property type="entry name" value="FERREDOXIN-TYPE PROTEIN NAPH"/>
    <property type="match status" value="1"/>
</dbReference>
<feature type="domain" description="4Fe-4S ferredoxin-type" evidence="8">
    <location>
        <begin position="256"/>
        <end position="284"/>
    </location>
</feature>
<evidence type="ECO:0000313" key="10">
    <source>
        <dbReference type="Proteomes" id="UP000697710"/>
    </source>
</evidence>
<evidence type="ECO:0000256" key="7">
    <source>
        <dbReference type="SAM" id="Phobius"/>
    </source>
</evidence>
<dbReference type="Pfam" id="PF11614">
    <property type="entry name" value="FixG_C"/>
    <property type="match status" value="1"/>
</dbReference>
<keyword evidence="2" id="KW-0004">4Fe-4S</keyword>
<dbReference type="PROSITE" id="PS00198">
    <property type="entry name" value="4FE4S_FER_1"/>
    <property type="match status" value="1"/>
</dbReference>
<dbReference type="Gene3D" id="2.60.40.10">
    <property type="entry name" value="Immunoglobulins"/>
    <property type="match status" value="1"/>
</dbReference>
<dbReference type="NCBIfam" id="TIGR02745">
    <property type="entry name" value="ccoG_rdxA_fixG"/>
    <property type="match status" value="1"/>
</dbReference>
<dbReference type="PROSITE" id="PS51379">
    <property type="entry name" value="4FE4S_FER_2"/>
    <property type="match status" value="1"/>
</dbReference>
<keyword evidence="7" id="KW-0472">Membrane</keyword>
<evidence type="ECO:0000256" key="5">
    <source>
        <dbReference type="ARBA" id="ARBA00023004"/>
    </source>
</evidence>
<dbReference type="InterPro" id="IPR014116">
    <property type="entry name" value="Cyt_c_oxidase_cbb3_FixG"/>
</dbReference>
<proteinExistence type="predicted"/>
<dbReference type="InterPro" id="IPR032879">
    <property type="entry name" value="FixG_C"/>
</dbReference>
<keyword evidence="6" id="KW-0411">Iron-sulfur</keyword>
<name>A0A956M1J5_UNCEI</name>
<organism evidence="9 10">
    <name type="scientific">Eiseniibacteriota bacterium</name>
    <dbReference type="NCBI Taxonomy" id="2212470"/>
    <lineage>
        <taxon>Bacteria</taxon>
        <taxon>Candidatus Eiseniibacteriota</taxon>
    </lineage>
</organism>
<dbReference type="GO" id="GO:0005886">
    <property type="term" value="C:plasma membrane"/>
    <property type="evidence" value="ECO:0007669"/>
    <property type="project" value="TreeGrafter"/>
</dbReference>
<feature type="non-terminal residue" evidence="9">
    <location>
        <position position="404"/>
    </location>
</feature>
<dbReference type="InterPro" id="IPR017896">
    <property type="entry name" value="4Fe4S_Fe-S-bd"/>
</dbReference>
<dbReference type="Pfam" id="PF12801">
    <property type="entry name" value="Fer4_5"/>
    <property type="match status" value="1"/>
</dbReference>
<dbReference type="GO" id="GO:0051539">
    <property type="term" value="F:4 iron, 4 sulfur cluster binding"/>
    <property type="evidence" value="ECO:0007669"/>
    <property type="project" value="UniProtKB-KW"/>
</dbReference>
<reference evidence="9" key="2">
    <citation type="journal article" date="2021" name="Microbiome">
        <title>Successional dynamics and alternative stable states in a saline activated sludge microbial community over 9 years.</title>
        <authorList>
            <person name="Wang Y."/>
            <person name="Ye J."/>
            <person name="Ju F."/>
            <person name="Liu L."/>
            <person name="Boyd J.A."/>
            <person name="Deng Y."/>
            <person name="Parks D.H."/>
            <person name="Jiang X."/>
            <person name="Yin X."/>
            <person name="Woodcroft B.J."/>
            <person name="Tyson G.W."/>
            <person name="Hugenholtz P."/>
            <person name="Polz M.F."/>
            <person name="Zhang T."/>
        </authorList>
    </citation>
    <scope>NUCLEOTIDE SEQUENCE</scope>
    <source>
        <strain evidence="9">HKST-UBA01</strain>
    </source>
</reference>
<comment type="caution">
    <text evidence="9">The sequence shown here is derived from an EMBL/GenBank/DDBJ whole genome shotgun (WGS) entry which is preliminary data.</text>
</comment>
<evidence type="ECO:0000256" key="3">
    <source>
        <dbReference type="ARBA" id="ARBA00022723"/>
    </source>
</evidence>
<feature type="transmembrane region" description="Helical" evidence="7">
    <location>
        <begin position="44"/>
        <end position="62"/>
    </location>
</feature>
<dbReference type="InterPro" id="IPR013783">
    <property type="entry name" value="Ig-like_fold"/>
</dbReference>
<dbReference type="InterPro" id="IPR017900">
    <property type="entry name" value="4Fe4S_Fe_S_CS"/>
</dbReference>
<dbReference type="AlphaFoldDB" id="A0A956M1J5"/>